<keyword evidence="2" id="KW-1185">Reference proteome</keyword>
<dbReference type="PANTHER" id="PTHR46523:SF1">
    <property type="entry name" value="DCTP PYROPHOSPHATASE 1"/>
    <property type="match status" value="1"/>
</dbReference>
<organism evidence="1 2">
    <name type="scientific">Floricoccus tropicus</name>
    <dbReference type="NCBI Taxonomy" id="1859473"/>
    <lineage>
        <taxon>Bacteria</taxon>
        <taxon>Bacillati</taxon>
        <taxon>Bacillota</taxon>
        <taxon>Bacilli</taxon>
        <taxon>Lactobacillales</taxon>
        <taxon>Streptococcaceae</taxon>
        <taxon>Floricoccus</taxon>
    </lineage>
</organism>
<name>A0A1E8GJX5_9LACT</name>
<dbReference type="InterPro" id="IPR025984">
    <property type="entry name" value="DCTPP"/>
</dbReference>
<dbReference type="CDD" id="cd11537">
    <property type="entry name" value="NTP-PPase_RS21-C6_like"/>
    <property type="match status" value="1"/>
</dbReference>
<dbReference type="GO" id="GO:0009143">
    <property type="term" value="P:nucleoside triphosphate catabolic process"/>
    <property type="evidence" value="ECO:0007669"/>
    <property type="project" value="InterPro"/>
</dbReference>
<dbReference type="Proteomes" id="UP000178622">
    <property type="component" value="Unassembled WGS sequence"/>
</dbReference>
<dbReference type="PANTHER" id="PTHR46523">
    <property type="entry name" value="DCTP PYROPHOSPHATASE 1"/>
    <property type="match status" value="1"/>
</dbReference>
<dbReference type="SUPFAM" id="SSF101386">
    <property type="entry name" value="all-alpha NTP pyrophosphatases"/>
    <property type="match status" value="1"/>
</dbReference>
<dbReference type="RefSeq" id="WP_070792945.1">
    <property type="nucleotide sequence ID" value="NZ_MKIR01000024.1"/>
</dbReference>
<dbReference type="PIRSF" id="PIRSF029826">
    <property type="entry name" value="UCP029826_pph"/>
    <property type="match status" value="1"/>
</dbReference>
<gene>
    <name evidence="1" type="ORF">BG261_06540</name>
</gene>
<dbReference type="Gene3D" id="1.10.287.1080">
    <property type="entry name" value="MazG-like"/>
    <property type="match status" value="1"/>
</dbReference>
<dbReference type="OrthoDB" id="9791898at2"/>
<dbReference type="STRING" id="1859473.BG261_06540"/>
<dbReference type="GO" id="GO:0047429">
    <property type="term" value="F:nucleoside triphosphate diphosphatase activity"/>
    <property type="evidence" value="ECO:0007669"/>
    <property type="project" value="InterPro"/>
</dbReference>
<sequence length="124" mass="14584">MKIERMIEEFRKERNWNHENKEKDLALSISIEAAELLENFQCIDSTEALESNRKNIEEELSDVLIYSYMLAANLGIDVKKSIAEKLDKNSKRYPVKELVDGSSSYLELKEKSRMEEKLKKKRLN</sequence>
<proteinExistence type="predicted"/>
<reference evidence="2" key="1">
    <citation type="submission" date="2016-09" db="EMBL/GenBank/DDBJ databases">
        <title>Draft genome sequence of a novel species of the family Streptococcaceae isolated from flowers.</title>
        <authorList>
            <person name="Chuah L.-O."/>
            <person name="Yap K.-P."/>
            <person name="Thong K.L."/>
            <person name="Liong M.T."/>
            <person name="Ahmad R."/>
            <person name="Rusul G."/>
        </authorList>
    </citation>
    <scope>NUCLEOTIDE SEQUENCE [LARGE SCALE GENOMIC DNA]</scope>
    <source>
        <strain evidence="2">DF1</strain>
    </source>
</reference>
<dbReference type="EMBL" id="MKIR01000024">
    <property type="protein sequence ID" value="OFI48550.1"/>
    <property type="molecule type" value="Genomic_DNA"/>
</dbReference>
<evidence type="ECO:0008006" key="3">
    <source>
        <dbReference type="Google" id="ProtNLM"/>
    </source>
</evidence>
<evidence type="ECO:0000313" key="2">
    <source>
        <dbReference type="Proteomes" id="UP000178622"/>
    </source>
</evidence>
<protein>
    <recommendedName>
        <fullName evidence="3">Nucleotide pyrophosphohydrolase</fullName>
    </recommendedName>
</protein>
<dbReference type="AlphaFoldDB" id="A0A1E8GJX5"/>
<evidence type="ECO:0000313" key="1">
    <source>
        <dbReference type="EMBL" id="OFI48550.1"/>
    </source>
</evidence>
<accession>A0A1E8GJX5</accession>
<dbReference type="InterPro" id="IPR052555">
    <property type="entry name" value="dCTP_Pyrophosphatase"/>
</dbReference>
<dbReference type="Pfam" id="PF12643">
    <property type="entry name" value="MazG-like"/>
    <property type="match status" value="1"/>
</dbReference>
<comment type="caution">
    <text evidence="1">The sequence shown here is derived from an EMBL/GenBank/DDBJ whole genome shotgun (WGS) entry which is preliminary data.</text>
</comment>